<dbReference type="GO" id="GO:0016705">
    <property type="term" value="F:oxidoreductase activity, acting on paired donors, with incorporation or reduction of molecular oxygen"/>
    <property type="evidence" value="ECO:0007669"/>
    <property type="project" value="InterPro"/>
</dbReference>
<gene>
    <name evidence="1" type="ORF">K469DRAFT_173694</name>
</gene>
<organism evidence="1 2">
    <name type="scientific">Zopfia rhizophila CBS 207.26</name>
    <dbReference type="NCBI Taxonomy" id="1314779"/>
    <lineage>
        <taxon>Eukaryota</taxon>
        <taxon>Fungi</taxon>
        <taxon>Dikarya</taxon>
        <taxon>Ascomycota</taxon>
        <taxon>Pezizomycotina</taxon>
        <taxon>Dothideomycetes</taxon>
        <taxon>Dothideomycetes incertae sedis</taxon>
        <taxon>Zopfiaceae</taxon>
        <taxon>Zopfia</taxon>
    </lineage>
</organism>
<dbReference type="EMBL" id="ML994636">
    <property type="protein sequence ID" value="KAF2184764.1"/>
    <property type="molecule type" value="Genomic_DNA"/>
</dbReference>
<dbReference type="GO" id="GO:0020037">
    <property type="term" value="F:heme binding"/>
    <property type="evidence" value="ECO:0007669"/>
    <property type="project" value="InterPro"/>
</dbReference>
<dbReference type="InterPro" id="IPR001128">
    <property type="entry name" value="Cyt_P450"/>
</dbReference>
<name>A0A6A6DYX4_9PEZI</name>
<protein>
    <recommendedName>
        <fullName evidence="3">Cytochrome P450</fullName>
    </recommendedName>
</protein>
<evidence type="ECO:0000313" key="2">
    <source>
        <dbReference type="Proteomes" id="UP000800200"/>
    </source>
</evidence>
<dbReference type="AlphaFoldDB" id="A0A6A6DYX4"/>
<evidence type="ECO:0000313" key="1">
    <source>
        <dbReference type="EMBL" id="KAF2184764.1"/>
    </source>
</evidence>
<keyword evidence="2" id="KW-1185">Reference proteome</keyword>
<dbReference type="InterPro" id="IPR036396">
    <property type="entry name" value="Cyt_P450_sf"/>
</dbReference>
<proteinExistence type="predicted"/>
<dbReference type="SUPFAM" id="SSF48264">
    <property type="entry name" value="Cytochrome P450"/>
    <property type="match status" value="1"/>
</dbReference>
<sequence length="151" mass="16408">MYIYHLDSSQFHHTVVPTSILCILLHNSQQTGLGRVMAISKTVIEPRSSGAKQHNDMVVSSLKHGLSATGAEVKIAIALIAGSDTISTAMRATLLSVISNPLVYVKLQHEIDCAIAVRHISSQSKTENPDSCRTFKPTCLKYCAVFILSQT</sequence>
<accession>A0A6A6DYX4</accession>
<dbReference type="GO" id="GO:0005506">
    <property type="term" value="F:iron ion binding"/>
    <property type="evidence" value="ECO:0007669"/>
    <property type="project" value="InterPro"/>
</dbReference>
<dbReference type="GO" id="GO:0004497">
    <property type="term" value="F:monooxygenase activity"/>
    <property type="evidence" value="ECO:0007669"/>
    <property type="project" value="InterPro"/>
</dbReference>
<dbReference type="Proteomes" id="UP000800200">
    <property type="component" value="Unassembled WGS sequence"/>
</dbReference>
<dbReference type="Gene3D" id="1.10.630.10">
    <property type="entry name" value="Cytochrome P450"/>
    <property type="match status" value="1"/>
</dbReference>
<dbReference type="Pfam" id="PF00067">
    <property type="entry name" value="p450"/>
    <property type="match status" value="1"/>
</dbReference>
<evidence type="ECO:0008006" key="3">
    <source>
        <dbReference type="Google" id="ProtNLM"/>
    </source>
</evidence>
<dbReference type="OrthoDB" id="3934656at2759"/>
<reference evidence="1" key="1">
    <citation type="journal article" date="2020" name="Stud. Mycol.">
        <title>101 Dothideomycetes genomes: a test case for predicting lifestyles and emergence of pathogens.</title>
        <authorList>
            <person name="Haridas S."/>
            <person name="Albert R."/>
            <person name="Binder M."/>
            <person name="Bloem J."/>
            <person name="Labutti K."/>
            <person name="Salamov A."/>
            <person name="Andreopoulos B."/>
            <person name="Baker S."/>
            <person name="Barry K."/>
            <person name="Bills G."/>
            <person name="Bluhm B."/>
            <person name="Cannon C."/>
            <person name="Castanera R."/>
            <person name="Culley D."/>
            <person name="Daum C."/>
            <person name="Ezra D."/>
            <person name="Gonzalez J."/>
            <person name="Henrissat B."/>
            <person name="Kuo A."/>
            <person name="Liang C."/>
            <person name="Lipzen A."/>
            <person name="Lutzoni F."/>
            <person name="Magnuson J."/>
            <person name="Mondo S."/>
            <person name="Nolan M."/>
            <person name="Ohm R."/>
            <person name="Pangilinan J."/>
            <person name="Park H.-J."/>
            <person name="Ramirez L."/>
            <person name="Alfaro M."/>
            <person name="Sun H."/>
            <person name="Tritt A."/>
            <person name="Yoshinaga Y."/>
            <person name="Zwiers L.-H."/>
            <person name="Turgeon B."/>
            <person name="Goodwin S."/>
            <person name="Spatafora J."/>
            <person name="Crous P."/>
            <person name="Grigoriev I."/>
        </authorList>
    </citation>
    <scope>NUCLEOTIDE SEQUENCE</scope>
    <source>
        <strain evidence="1">CBS 207.26</strain>
    </source>
</reference>